<protein>
    <recommendedName>
        <fullName evidence="3">Arsenical resistance operon transcriptional repressor ArsD</fullName>
    </recommendedName>
</protein>
<comment type="caution">
    <text evidence="1">The sequence shown here is derived from an EMBL/GenBank/DDBJ whole genome shotgun (WGS) entry which is preliminary data.</text>
</comment>
<evidence type="ECO:0008006" key="3">
    <source>
        <dbReference type="Google" id="ProtNLM"/>
    </source>
</evidence>
<gene>
    <name evidence="1" type="ORF">SMC5_10125</name>
</gene>
<dbReference type="OrthoDB" id="1936700at2"/>
<dbReference type="Proteomes" id="UP000266489">
    <property type="component" value="Unassembled WGS sequence"/>
</dbReference>
<accession>A0A398D7V4</accession>
<name>A0A398D7V4_9BACT</name>
<organism evidence="1 2">
    <name type="scientific">Candidatus Cryosericum odellii</name>
    <dbReference type="NCBI Taxonomy" id="2290917"/>
    <lineage>
        <taxon>Bacteria</taxon>
        <taxon>Pseudomonadati</taxon>
        <taxon>Caldisericota/Cryosericota group</taxon>
        <taxon>Candidatus Cryosericota</taxon>
        <taxon>Candidatus Cryosericia</taxon>
        <taxon>Candidatus Cryosericales</taxon>
        <taxon>Candidatus Cryosericaceae</taxon>
        <taxon>Candidatus Cryosericum</taxon>
    </lineage>
</organism>
<evidence type="ECO:0000313" key="1">
    <source>
        <dbReference type="EMBL" id="RIE07214.1"/>
    </source>
</evidence>
<proteinExistence type="predicted"/>
<dbReference type="AlphaFoldDB" id="A0A398D7V4"/>
<dbReference type="EMBL" id="QXIU01000254">
    <property type="protein sequence ID" value="RIE07214.1"/>
    <property type="molecule type" value="Genomic_DNA"/>
</dbReference>
<reference evidence="1 2" key="1">
    <citation type="submission" date="2018-09" db="EMBL/GenBank/DDBJ databases">
        <title>Discovery and Ecogenomic Context for Candidatus Cryosericales, a Global Caldiserica Order Active in Thawing Permafrost.</title>
        <authorList>
            <person name="Martinez M.A."/>
            <person name="Woodcroft B.J."/>
            <person name="Ignacio Espinoza J.C."/>
            <person name="Zayed A."/>
            <person name="Singleton C.M."/>
            <person name="Boyd J."/>
            <person name="Li Y.-F."/>
            <person name="Purvine S."/>
            <person name="Maughan H."/>
            <person name="Hodgkins S.B."/>
            <person name="Anderson D."/>
            <person name="Sederholm M."/>
            <person name="Temperton B."/>
            <person name="Saleska S.R."/>
            <person name="Tyson G.W."/>
            <person name="Rich V.I."/>
        </authorList>
    </citation>
    <scope>NUCLEOTIDE SEQUENCE [LARGE SCALE GENOMIC DNA]</scope>
    <source>
        <strain evidence="1 2">SMC5</strain>
    </source>
</reference>
<sequence length="126" mass="13534">MAENVVQIDVYGIWDEAPAASSCGCGGGGCGPNAAPTPTMGEMFESLRTSLGASDIVDQCSLRFIDVMKDSDSQVNEVRHLAESGYTLPLTALNSKWSFYGGISNDTFYLKIKELTGKKTGVETRR</sequence>
<evidence type="ECO:0000313" key="2">
    <source>
        <dbReference type="Proteomes" id="UP000266489"/>
    </source>
</evidence>
<dbReference type="RefSeq" id="WP_119086913.1">
    <property type="nucleotide sequence ID" value="NZ_QXIU01000254.1"/>
</dbReference>